<name>A0ABW5AY87_9FLAO</name>
<keyword evidence="7" id="KW-1185">Reference proteome</keyword>
<keyword evidence="3" id="KW-0804">Transcription</keyword>
<dbReference type="Gene3D" id="1.10.10.60">
    <property type="entry name" value="Homeodomain-like"/>
    <property type="match status" value="1"/>
</dbReference>
<dbReference type="EMBL" id="JBHUHY010000006">
    <property type="protein sequence ID" value="MFD2186857.1"/>
    <property type="molecule type" value="Genomic_DNA"/>
</dbReference>
<feature type="domain" description="HTH araC/xylS-type" evidence="4">
    <location>
        <begin position="234"/>
        <end position="332"/>
    </location>
</feature>
<evidence type="ECO:0000259" key="5">
    <source>
        <dbReference type="PROSITE" id="PS50925"/>
    </source>
</evidence>
<dbReference type="InterPro" id="IPR018062">
    <property type="entry name" value="HTH_AraC-typ_CS"/>
</dbReference>
<evidence type="ECO:0000313" key="7">
    <source>
        <dbReference type="Proteomes" id="UP001597344"/>
    </source>
</evidence>
<dbReference type="RefSeq" id="WP_378319855.1">
    <property type="nucleotide sequence ID" value="NZ_JBHUHY010000006.1"/>
</dbReference>
<reference evidence="7" key="1">
    <citation type="journal article" date="2019" name="Int. J. Syst. Evol. Microbiol.">
        <title>The Global Catalogue of Microorganisms (GCM) 10K type strain sequencing project: providing services to taxonomists for standard genome sequencing and annotation.</title>
        <authorList>
            <consortium name="The Broad Institute Genomics Platform"/>
            <consortium name="The Broad Institute Genome Sequencing Center for Infectious Disease"/>
            <person name="Wu L."/>
            <person name="Ma J."/>
        </authorList>
    </citation>
    <scope>NUCLEOTIDE SEQUENCE [LARGE SCALE GENOMIC DNA]</scope>
    <source>
        <strain evidence="7">DT92</strain>
    </source>
</reference>
<dbReference type="InterPro" id="IPR007024">
    <property type="entry name" value="BLUF_domain"/>
</dbReference>
<dbReference type="SUPFAM" id="SSF46689">
    <property type="entry name" value="Homeodomain-like"/>
    <property type="match status" value="1"/>
</dbReference>
<dbReference type="PRINTS" id="PR00032">
    <property type="entry name" value="HTHARAC"/>
</dbReference>
<dbReference type="SMART" id="SM01034">
    <property type="entry name" value="BLUF"/>
    <property type="match status" value="1"/>
</dbReference>
<dbReference type="InterPro" id="IPR018060">
    <property type="entry name" value="HTH_AraC"/>
</dbReference>
<dbReference type="SMART" id="SM00342">
    <property type="entry name" value="HTH_ARAC"/>
    <property type="match status" value="1"/>
</dbReference>
<dbReference type="InterPro" id="IPR020449">
    <property type="entry name" value="Tscrpt_reg_AraC-type_HTH"/>
</dbReference>
<dbReference type="PANTHER" id="PTHR47893:SF1">
    <property type="entry name" value="REGULATORY PROTEIN PCHR"/>
    <property type="match status" value="1"/>
</dbReference>
<dbReference type="Gene3D" id="3.30.70.100">
    <property type="match status" value="1"/>
</dbReference>
<protein>
    <submittedName>
        <fullName evidence="6">BLUF domain-containing protein</fullName>
    </submittedName>
</protein>
<dbReference type="SUPFAM" id="SSF54975">
    <property type="entry name" value="Acylphosphatase/BLUF domain-like"/>
    <property type="match status" value="1"/>
</dbReference>
<dbReference type="PANTHER" id="PTHR47893">
    <property type="entry name" value="REGULATORY PROTEIN PCHR"/>
    <property type="match status" value="1"/>
</dbReference>
<accession>A0ABW5AY87</accession>
<gene>
    <name evidence="6" type="ORF">ACFSJT_08645</name>
</gene>
<feature type="domain" description="BLUF" evidence="5">
    <location>
        <begin position="339"/>
        <end position="430"/>
    </location>
</feature>
<evidence type="ECO:0000256" key="2">
    <source>
        <dbReference type="ARBA" id="ARBA00023125"/>
    </source>
</evidence>
<dbReference type="Pfam" id="PF04940">
    <property type="entry name" value="BLUF"/>
    <property type="match status" value="1"/>
</dbReference>
<dbReference type="Proteomes" id="UP001597344">
    <property type="component" value="Unassembled WGS sequence"/>
</dbReference>
<evidence type="ECO:0000256" key="3">
    <source>
        <dbReference type="ARBA" id="ARBA00023163"/>
    </source>
</evidence>
<proteinExistence type="predicted"/>
<evidence type="ECO:0000256" key="1">
    <source>
        <dbReference type="ARBA" id="ARBA00023015"/>
    </source>
</evidence>
<keyword evidence="1" id="KW-0805">Transcription regulation</keyword>
<evidence type="ECO:0000313" key="6">
    <source>
        <dbReference type="EMBL" id="MFD2186857.1"/>
    </source>
</evidence>
<sequence length="481" mass="55165">MLHIETNDEIEQLRQMANYFQADFIENHNSARFTFNNEHGKGYISTYQVFPGLVAKVYNVRLAKELKFTKKEIDDYPTYFIYCVKGYYFHKFKNESALEKISKNQNVILSGNNLNGHEIFLPSAIDLQISILFLSANKFEKVENRKAKRLDSAMKNLANNFELDQKSKFFGEINPETSQFAEVLVENKRIDVIGMLITEGAILNTLASQLINHEQYRNTSKITKISKGDLRKIIDLGDYIRDNISTRISIDQLAKISGLNPKKLQKACNYLYGETVGNLIQRLRVERARQLLQNTELTVSEVCYKIGFSSRSYFSKIFSEHFGILPSDFKASIDKKGMIFELSYKSKASNDMSILDLENLVAEAVVNNLNDSITGALVYYSNVFFQIIEGSKSDILRLYEKLLKDKRHYDVELIWQGVKPKRTFGDWSLAFLGEKGDIDIDSVSAKLTHANLAPIMEGMEDSEIFSDILWRRVLNILKEAS</sequence>
<dbReference type="Pfam" id="PF12833">
    <property type="entry name" value="HTH_18"/>
    <property type="match status" value="1"/>
</dbReference>
<organism evidence="6 7">
    <name type="scientific">Aquimarina celericrescens</name>
    <dbReference type="NCBI Taxonomy" id="1964542"/>
    <lineage>
        <taxon>Bacteria</taxon>
        <taxon>Pseudomonadati</taxon>
        <taxon>Bacteroidota</taxon>
        <taxon>Flavobacteriia</taxon>
        <taxon>Flavobacteriales</taxon>
        <taxon>Flavobacteriaceae</taxon>
        <taxon>Aquimarina</taxon>
    </lineage>
</organism>
<evidence type="ECO:0000259" key="4">
    <source>
        <dbReference type="PROSITE" id="PS01124"/>
    </source>
</evidence>
<comment type="caution">
    <text evidence="6">The sequence shown here is derived from an EMBL/GenBank/DDBJ whole genome shotgun (WGS) entry which is preliminary data.</text>
</comment>
<dbReference type="PROSITE" id="PS50925">
    <property type="entry name" value="BLUF"/>
    <property type="match status" value="1"/>
</dbReference>
<dbReference type="InterPro" id="IPR009057">
    <property type="entry name" value="Homeodomain-like_sf"/>
</dbReference>
<dbReference type="PROSITE" id="PS01124">
    <property type="entry name" value="HTH_ARAC_FAMILY_2"/>
    <property type="match status" value="1"/>
</dbReference>
<dbReference type="InterPro" id="IPR053142">
    <property type="entry name" value="PchR_regulatory_protein"/>
</dbReference>
<keyword evidence="2" id="KW-0238">DNA-binding</keyword>
<dbReference type="InterPro" id="IPR036046">
    <property type="entry name" value="Acylphosphatase-like_dom_sf"/>
</dbReference>
<dbReference type="PROSITE" id="PS00041">
    <property type="entry name" value="HTH_ARAC_FAMILY_1"/>
    <property type="match status" value="1"/>
</dbReference>